<dbReference type="InterPro" id="IPR008927">
    <property type="entry name" value="6-PGluconate_DH-like_C_sf"/>
</dbReference>
<evidence type="ECO:0000256" key="1">
    <source>
        <dbReference type="ARBA" id="ARBA00023002"/>
    </source>
</evidence>
<feature type="domain" description="Prephenate/arogenate dehydrogenase" evidence="2">
    <location>
        <begin position="17"/>
        <end position="304"/>
    </location>
</feature>
<dbReference type="PANTHER" id="PTHR21363">
    <property type="entry name" value="PREPHENATE DEHYDROGENASE"/>
    <property type="match status" value="1"/>
</dbReference>
<reference evidence="3 4" key="1">
    <citation type="submission" date="2020-11" db="EMBL/GenBank/DDBJ databases">
        <title>Algicoccus daihaiensis sp.nov., isolated from Daihai Lake in Inner Mongolia.</title>
        <authorList>
            <person name="Kai J."/>
        </authorList>
    </citation>
    <scope>NUCLEOTIDE SEQUENCE [LARGE SCALE GENOMIC DNA]</scope>
    <source>
        <strain evidence="4">f23</strain>
    </source>
</reference>
<sequence>MSSVTAADTASNAFRVNTLAVIGTGLIGGSFALALKQAGCVGRVFGVGRQPETLAQAQTLGIIDETITLHEAASQCDLIMLASPVGTFGPLFEGLSKALSPKTLITDGGSTKGNVVAFARAALGERIGQFVPAHPIAGSHESGPQAAFADLYRDRHVVLCPLPENANRAVEFVGAAWRACGARLVTMKVGQHDDVLAAVSHLPHWLASLYVEHVARDANADLNLQLAGAGFGDFSRIAQGSVEMWRDIFMANRDAMLRQLDDLHDLLGQAREALKAKDEAWLETVLAHAASVRREWGERQKHESGRGK</sequence>
<organism evidence="3 4">
    <name type="scientific">Orrella daihaiensis</name>
    <dbReference type="NCBI Taxonomy" id="2782176"/>
    <lineage>
        <taxon>Bacteria</taxon>
        <taxon>Pseudomonadati</taxon>
        <taxon>Pseudomonadota</taxon>
        <taxon>Betaproteobacteria</taxon>
        <taxon>Burkholderiales</taxon>
        <taxon>Alcaligenaceae</taxon>
        <taxon>Orrella</taxon>
    </lineage>
</organism>
<dbReference type="EMBL" id="CP063982">
    <property type="protein sequence ID" value="UOD49813.1"/>
    <property type="molecule type" value="Genomic_DNA"/>
</dbReference>
<protein>
    <submittedName>
        <fullName evidence="3">Prephenate dehydrogenase/arogenate dehydrogenase family protein</fullName>
    </submittedName>
</protein>
<dbReference type="InterPro" id="IPR046825">
    <property type="entry name" value="PDH_C"/>
</dbReference>
<dbReference type="Gene3D" id="3.40.50.720">
    <property type="entry name" value="NAD(P)-binding Rossmann-like Domain"/>
    <property type="match status" value="1"/>
</dbReference>
<dbReference type="Gene3D" id="1.10.3660.10">
    <property type="entry name" value="6-phosphogluconate dehydrogenase C-terminal like domain"/>
    <property type="match status" value="1"/>
</dbReference>
<dbReference type="InterPro" id="IPR036291">
    <property type="entry name" value="NAD(P)-bd_dom_sf"/>
</dbReference>
<dbReference type="Pfam" id="PF02153">
    <property type="entry name" value="PDH_N"/>
    <property type="match status" value="1"/>
</dbReference>
<evidence type="ECO:0000313" key="4">
    <source>
        <dbReference type="Proteomes" id="UP000831607"/>
    </source>
</evidence>
<dbReference type="RefSeq" id="WP_243478058.1">
    <property type="nucleotide sequence ID" value="NZ_CP063982.1"/>
</dbReference>
<dbReference type="SUPFAM" id="SSF48179">
    <property type="entry name" value="6-phosphogluconate dehydrogenase C-terminal domain-like"/>
    <property type="match status" value="1"/>
</dbReference>
<name>A0ABY4AHP9_9BURK</name>
<dbReference type="InterPro" id="IPR003099">
    <property type="entry name" value="Prephen_DH"/>
</dbReference>
<gene>
    <name evidence="3" type="ORF">DHf2319_10190</name>
</gene>
<dbReference type="Proteomes" id="UP000831607">
    <property type="component" value="Chromosome"/>
</dbReference>
<proteinExistence type="predicted"/>
<evidence type="ECO:0000313" key="3">
    <source>
        <dbReference type="EMBL" id="UOD49813.1"/>
    </source>
</evidence>
<dbReference type="SUPFAM" id="SSF51735">
    <property type="entry name" value="NAD(P)-binding Rossmann-fold domains"/>
    <property type="match status" value="1"/>
</dbReference>
<dbReference type="Pfam" id="PF20463">
    <property type="entry name" value="PDH_C"/>
    <property type="match status" value="1"/>
</dbReference>
<dbReference type="InterPro" id="IPR050812">
    <property type="entry name" value="Preph/Arog_dehydrog"/>
</dbReference>
<keyword evidence="4" id="KW-1185">Reference proteome</keyword>
<accession>A0ABY4AHP9</accession>
<keyword evidence="1" id="KW-0560">Oxidoreductase</keyword>
<dbReference type="InterPro" id="IPR046826">
    <property type="entry name" value="PDH_N"/>
</dbReference>
<dbReference type="PANTHER" id="PTHR21363:SF0">
    <property type="entry name" value="PREPHENATE DEHYDROGENASE [NADP(+)]"/>
    <property type="match status" value="1"/>
</dbReference>
<dbReference type="PROSITE" id="PS51176">
    <property type="entry name" value="PDH_ADH"/>
    <property type="match status" value="1"/>
</dbReference>
<evidence type="ECO:0000259" key="2">
    <source>
        <dbReference type="PROSITE" id="PS51176"/>
    </source>
</evidence>